<feature type="region of interest" description="Disordered" evidence="1">
    <location>
        <begin position="38"/>
        <end position="58"/>
    </location>
</feature>
<sequence>MALVIAIIFAGAVLFGADRLLLWMESRGHINWRRKGRRKLSEEPTVRLESMLSHTSRR</sequence>
<accession>A0A7W5V8X6</accession>
<proteinExistence type="predicted"/>
<reference evidence="2 3" key="1">
    <citation type="submission" date="2020-08" db="EMBL/GenBank/DDBJ databases">
        <title>Sequencing the genomes of 1000 actinobacteria strains.</title>
        <authorList>
            <person name="Klenk H.-P."/>
        </authorList>
    </citation>
    <scope>NUCLEOTIDE SEQUENCE [LARGE SCALE GENOMIC DNA]</scope>
    <source>
        <strain evidence="2 3">DSM 44320</strain>
    </source>
</reference>
<evidence type="ECO:0000313" key="3">
    <source>
        <dbReference type="Proteomes" id="UP000579945"/>
    </source>
</evidence>
<dbReference type="Proteomes" id="UP000579945">
    <property type="component" value="Unassembled WGS sequence"/>
</dbReference>
<dbReference type="EMBL" id="JACIBV010000001">
    <property type="protein sequence ID" value="MBB3727185.1"/>
    <property type="molecule type" value="Genomic_DNA"/>
</dbReference>
<dbReference type="AlphaFoldDB" id="A0A7W5V8X6"/>
<name>A0A7W5V8X6_9ACTN</name>
<evidence type="ECO:0000256" key="1">
    <source>
        <dbReference type="SAM" id="MobiDB-lite"/>
    </source>
</evidence>
<protein>
    <submittedName>
        <fullName evidence="2">Uncharacterized protein</fullName>
    </submittedName>
</protein>
<keyword evidence="3" id="KW-1185">Reference proteome</keyword>
<gene>
    <name evidence="2" type="ORF">FHR33_003045</name>
</gene>
<comment type="caution">
    <text evidence="2">The sequence shown here is derived from an EMBL/GenBank/DDBJ whole genome shotgun (WGS) entry which is preliminary data.</text>
</comment>
<dbReference type="RefSeq" id="WP_183647436.1">
    <property type="nucleotide sequence ID" value="NZ_JACIBV010000001.1"/>
</dbReference>
<dbReference type="GeneID" id="95389501"/>
<evidence type="ECO:0000313" key="2">
    <source>
        <dbReference type="EMBL" id="MBB3727185.1"/>
    </source>
</evidence>
<organism evidence="2 3">
    <name type="scientific">Nonomuraea dietziae</name>
    <dbReference type="NCBI Taxonomy" id="65515"/>
    <lineage>
        <taxon>Bacteria</taxon>
        <taxon>Bacillati</taxon>
        <taxon>Actinomycetota</taxon>
        <taxon>Actinomycetes</taxon>
        <taxon>Streptosporangiales</taxon>
        <taxon>Streptosporangiaceae</taxon>
        <taxon>Nonomuraea</taxon>
    </lineage>
</organism>